<accession>A0A6C1KI72</accession>
<evidence type="ECO:0000313" key="2">
    <source>
        <dbReference type="Proteomes" id="UP000305131"/>
    </source>
</evidence>
<gene>
    <name evidence="1" type="ORF">FBQ73_07290</name>
</gene>
<evidence type="ECO:0000313" key="1">
    <source>
        <dbReference type="EMBL" id="TLX43895.1"/>
    </source>
</evidence>
<dbReference type="EMBL" id="VAUP01000015">
    <property type="protein sequence ID" value="TLX43895.1"/>
    <property type="molecule type" value="Genomic_DNA"/>
</dbReference>
<dbReference type="RefSeq" id="WP_138398804.1">
    <property type="nucleotide sequence ID" value="NZ_JBAFVI010000001.1"/>
</dbReference>
<dbReference type="OrthoDB" id="9854106at2"/>
<dbReference type="Proteomes" id="UP000305131">
    <property type="component" value="Unassembled WGS sequence"/>
</dbReference>
<organism evidence="1 2">
    <name type="scientific">Xanthobacter autotrophicus</name>
    <dbReference type="NCBI Taxonomy" id="280"/>
    <lineage>
        <taxon>Bacteria</taxon>
        <taxon>Pseudomonadati</taxon>
        <taxon>Pseudomonadota</taxon>
        <taxon>Alphaproteobacteria</taxon>
        <taxon>Hyphomicrobiales</taxon>
        <taxon>Xanthobacteraceae</taxon>
        <taxon>Xanthobacter</taxon>
    </lineage>
</organism>
<protein>
    <submittedName>
        <fullName evidence="1">Uncharacterized protein</fullName>
    </submittedName>
</protein>
<name>A0A6C1KI72_XANAU</name>
<dbReference type="AlphaFoldDB" id="A0A6C1KI72"/>
<sequence>MTETIDTAALALRVADDITHELASDSIESILPIILCFHDAEARALAALLRGVVDGREAWECMSCGRLSYRPEGDLRTMQANGYVGCCPERKLRAVRVISPAPPPEPAKTEAIDTLTDVQWLKKWTTETGDVLKGLWREEFLKTVRFVERHNLSALAEHDGREG</sequence>
<dbReference type="GeneID" id="95773258"/>
<reference evidence="1 2" key="1">
    <citation type="submission" date="2019-05" db="EMBL/GenBank/DDBJ databases">
        <authorList>
            <person name="Zhou X."/>
        </authorList>
    </citation>
    <scope>NUCLEOTIDE SEQUENCE [LARGE SCALE GENOMIC DNA]</scope>
    <source>
        <strain evidence="1 2">DSM 432</strain>
    </source>
</reference>
<comment type="caution">
    <text evidence="1">The sequence shown here is derived from an EMBL/GenBank/DDBJ whole genome shotgun (WGS) entry which is preliminary data.</text>
</comment>
<proteinExistence type="predicted"/>